<accession>A0A3E1P003</accession>
<proteinExistence type="predicted"/>
<reference evidence="1 2" key="1">
    <citation type="submission" date="2018-08" db="EMBL/GenBank/DDBJ databases">
        <title>Chitinophaga sp. K20C18050901, a novel bacterium isolated from forest soil.</title>
        <authorList>
            <person name="Wang C."/>
        </authorList>
    </citation>
    <scope>NUCLEOTIDE SEQUENCE [LARGE SCALE GENOMIC DNA]</scope>
    <source>
        <strain evidence="1 2">K20C18050901</strain>
    </source>
</reference>
<organism evidence="1 2">
    <name type="scientific">Chitinophaga silvisoli</name>
    <dbReference type="NCBI Taxonomy" id="2291814"/>
    <lineage>
        <taxon>Bacteria</taxon>
        <taxon>Pseudomonadati</taxon>
        <taxon>Bacteroidota</taxon>
        <taxon>Chitinophagia</taxon>
        <taxon>Chitinophagales</taxon>
        <taxon>Chitinophagaceae</taxon>
        <taxon>Chitinophaga</taxon>
    </lineage>
</organism>
<protein>
    <submittedName>
        <fullName evidence="1">Uncharacterized protein</fullName>
    </submittedName>
</protein>
<dbReference type="Gene3D" id="3.90.226.10">
    <property type="entry name" value="2-enoyl-CoA Hydratase, Chain A, domain 1"/>
    <property type="match status" value="1"/>
</dbReference>
<dbReference type="Proteomes" id="UP000261174">
    <property type="component" value="Unassembled WGS sequence"/>
</dbReference>
<dbReference type="EMBL" id="QTJV01000006">
    <property type="protein sequence ID" value="RFM33470.1"/>
    <property type="molecule type" value="Genomic_DNA"/>
</dbReference>
<keyword evidence="2" id="KW-1185">Reference proteome</keyword>
<dbReference type="InterPro" id="IPR029045">
    <property type="entry name" value="ClpP/crotonase-like_dom_sf"/>
</dbReference>
<dbReference type="AlphaFoldDB" id="A0A3E1P003"/>
<name>A0A3E1P003_9BACT</name>
<gene>
    <name evidence="1" type="ORF">DXN04_16040</name>
</gene>
<dbReference type="SUPFAM" id="SSF52096">
    <property type="entry name" value="ClpP/crotonase"/>
    <property type="match status" value="1"/>
</dbReference>
<evidence type="ECO:0000313" key="2">
    <source>
        <dbReference type="Proteomes" id="UP000261174"/>
    </source>
</evidence>
<sequence length="106" mass="11779">MQGIAYPERVALLYNRNTASAAEGLIVYALQSSKVLTMGKGSGGYMGYGDVREMEVPCGKFVLRTTTTKWREKARYEFRGVPPMVGLEKGEDWVKAAVEVLKKRAD</sequence>
<evidence type="ECO:0000313" key="1">
    <source>
        <dbReference type="EMBL" id="RFM33470.1"/>
    </source>
</evidence>
<comment type="caution">
    <text evidence="1">The sequence shown here is derived from an EMBL/GenBank/DDBJ whole genome shotgun (WGS) entry which is preliminary data.</text>
</comment>